<gene>
    <name evidence="1" type="ORF">X975_18753</name>
</gene>
<reference evidence="1 2" key="1">
    <citation type="submission" date="2013-11" db="EMBL/GenBank/DDBJ databases">
        <title>Genome sequencing of Stegodyphus mimosarum.</title>
        <authorList>
            <person name="Bechsgaard J."/>
        </authorList>
    </citation>
    <scope>NUCLEOTIDE SEQUENCE [LARGE SCALE GENOMIC DNA]</scope>
</reference>
<dbReference type="AlphaFoldDB" id="A0A087UL99"/>
<sequence>MCWSLILCSKKGQINPTNAEPDPHITGNHHLEQRILFIRSVLEDEKCLCACNKVRTKVNIVPMRNNTSPLQNSCPAVLIFFYLVFYHFTRQKTHNLNIKMFKTLLTACVSRS</sequence>
<evidence type="ECO:0000313" key="1">
    <source>
        <dbReference type="EMBL" id="KFM78138.1"/>
    </source>
</evidence>
<protein>
    <submittedName>
        <fullName evidence="1">Uncharacterized protein</fullName>
    </submittedName>
</protein>
<dbReference type="EMBL" id="KK120372">
    <property type="protein sequence ID" value="KFM78138.1"/>
    <property type="molecule type" value="Genomic_DNA"/>
</dbReference>
<keyword evidence="2" id="KW-1185">Reference proteome</keyword>
<feature type="non-terminal residue" evidence="1">
    <location>
        <position position="112"/>
    </location>
</feature>
<organism evidence="1 2">
    <name type="scientific">Stegodyphus mimosarum</name>
    <name type="common">African social velvet spider</name>
    <dbReference type="NCBI Taxonomy" id="407821"/>
    <lineage>
        <taxon>Eukaryota</taxon>
        <taxon>Metazoa</taxon>
        <taxon>Ecdysozoa</taxon>
        <taxon>Arthropoda</taxon>
        <taxon>Chelicerata</taxon>
        <taxon>Arachnida</taxon>
        <taxon>Araneae</taxon>
        <taxon>Araneomorphae</taxon>
        <taxon>Entelegynae</taxon>
        <taxon>Eresoidea</taxon>
        <taxon>Eresidae</taxon>
        <taxon>Stegodyphus</taxon>
    </lineage>
</organism>
<name>A0A087UL99_STEMI</name>
<accession>A0A087UL99</accession>
<dbReference type="Proteomes" id="UP000054359">
    <property type="component" value="Unassembled WGS sequence"/>
</dbReference>
<evidence type="ECO:0000313" key="2">
    <source>
        <dbReference type="Proteomes" id="UP000054359"/>
    </source>
</evidence>
<proteinExistence type="predicted"/>